<gene>
    <name evidence="1" type="ORF">CLUMA_CG000396</name>
</gene>
<reference evidence="1 2" key="1">
    <citation type="submission" date="2015-04" db="EMBL/GenBank/DDBJ databases">
        <authorList>
            <person name="Syromyatnikov M.Y."/>
            <person name="Popov V.N."/>
        </authorList>
    </citation>
    <scope>NUCLEOTIDE SEQUENCE [LARGE SCALE GENOMIC DNA]</scope>
</reference>
<dbReference type="EMBL" id="CVRI01000001">
    <property type="protein sequence ID" value="CRK86169.1"/>
    <property type="molecule type" value="Genomic_DNA"/>
</dbReference>
<evidence type="ECO:0000313" key="1">
    <source>
        <dbReference type="EMBL" id="CRK86169.1"/>
    </source>
</evidence>
<organism evidence="1 2">
    <name type="scientific">Clunio marinus</name>
    <dbReference type="NCBI Taxonomy" id="568069"/>
    <lineage>
        <taxon>Eukaryota</taxon>
        <taxon>Metazoa</taxon>
        <taxon>Ecdysozoa</taxon>
        <taxon>Arthropoda</taxon>
        <taxon>Hexapoda</taxon>
        <taxon>Insecta</taxon>
        <taxon>Pterygota</taxon>
        <taxon>Neoptera</taxon>
        <taxon>Endopterygota</taxon>
        <taxon>Diptera</taxon>
        <taxon>Nematocera</taxon>
        <taxon>Chironomoidea</taxon>
        <taxon>Chironomidae</taxon>
        <taxon>Clunio</taxon>
    </lineage>
</organism>
<dbReference type="Proteomes" id="UP000183832">
    <property type="component" value="Unassembled WGS sequence"/>
</dbReference>
<name>A0A1J1HIR3_9DIPT</name>
<evidence type="ECO:0000313" key="2">
    <source>
        <dbReference type="Proteomes" id="UP000183832"/>
    </source>
</evidence>
<protein>
    <submittedName>
        <fullName evidence="1">CLUMA_CG000396, isoform A</fullName>
    </submittedName>
</protein>
<accession>A0A1J1HIR3</accession>
<sequence>MNIKTAKLWPFSVVTGNTENLDVMCKCVNETDDTCHIFIRVVLLMKSEKLFQTKLWMSIPYSLPLTTLKPFLSD</sequence>
<keyword evidence="2" id="KW-1185">Reference proteome</keyword>
<dbReference type="AlphaFoldDB" id="A0A1J1HIR3"/>
<proteinExistence type="predicted"/>